<protein>
    <submittedName>
        <fullName evidence="3">RGS domain-containing protein</fullName>
    </submittedName>
</protein>
<proteinExistence type="predicted"/>
<keyword evidence="2" id="KW-1185">Reference proteome</keyword>
<evidence type="ECO:0000313" key="2">
    <source>
        <dbReference type="Proteomes" id="UP000275846"/>
    </source>
</evidence>
<name>A0A183SBT9_SCHSO</name>
<accession>A0A183SBT9</accession>
<gene>
    <name evidence="1" type="ORF">SSLN_LOCUS1687</name>
</gene>
<reference evidence="3" key="1">
    <citation type="submission" date="2016-06" db="UniProtKB">
        <authorList>
            <consortium name="WormBaseParasite"/>
        </authorList>
    </citation>
    <scope>IDENTIFICATION</scope>
</reference>
<reference evidence="1 2" key="2">
    <citation type="submission" date="2018-11" db="EMBL/GenBank/DDBJ databases">
        <authorList>
            <consortium name="Pathogen Informatics"/>
        </authorList>
    </citation>
    <scope>NUCLEOTIDE SEQUENCE [LARGE SCALE GENOMIC DNA]</scope>
    <source>
        <strain evidence="1 2">NST_G2</strain>
    </source>
</reference>
<evidence type="ECO:0000313" key="3">
    <source>
        <dbReference type="WBParaSite" id="SSLN_0000175001-mRNA-1"/>
    </source>
</evidence>
<organism evidence="3">
    <name type="scientific">Schistocephalus solidus</name>
    <name type="common">Tapeworm</name>
    <dbReference type="NCBI Taxonomy" id="70667"/>
    <lineage>
        <taxon>Eukaryota</taxon>
        <taxon>Metazoa</taxon>
        <taxon>Spiralia</taxon>
        <taxon>Lophotrochozoa</taxon>
        <taxon>Platyhelminthes</taxon>
        <taxon>Cestoda</taxon>
        <taxon>Eucestoda</taxon>
        <taxon>Diphyllobothriidea</taxon>
        <taxon>Diphyllobothriidae</taxon>
        <taxon>Schistocephalus</taxon>
    </lineage>
</organism>
<dbReference type="EMBL" id="UYSU01005430">
    <property type="protein sequence ID" value="VDL88072.1"/>
    <property type="molecule type" value="Genomic_DNA"/>
</dbReference>
<dbReference type="WBParaSite" id="SSLN_0000175001-mRNA-1">
    <property type="protein sequence ID" value="SSLN_0000175001-mRNA-1"/>
    <property type="gene ID" value="SSLN_0000175001"/>
</dbReference>
<dbReference type="AlphaFoldDB" id="A0A183SBT9"/>
<dbReference type="OrthoDB" id="6264139at2759"/>
<evidence type="ECO:0000313" key="1">
    <source>
        <dbReference type="EMBL" id="VDL88072.1"/>
    </source>
</evidence>
<dbReference type="Proteomes" id="UP000275846">
    <property type="component" value="Unassembled WGS sequence"/>
</dbReference>
<sequence>MDINDGEVDENCEKAKHLGRFFDLVFTREPELQLDHVNSAVKDAGRVLEYKLFLEPLVERELQNLKEAKSSGPDDLP</sequence>